<accession>A0A6S8AQQ3</accession>
<dbReference type="CDD" id="cd06223">
    <property type="entry name" value="PRTases_typeI"/>
    <property type="match status" value="1"/>
</dbReference>
<evidence type="ECO:0000259" key="1">
    <source>
        <dbReference type="Pfam" id="PF14681"/>
    </source>
</evidence>
<dbReference type="InterPro" id="IPR000836">
    <property type="entry name" value="PRTase_dom"/>
</dbReference>
<reference evidence="3" key="1">
    <citation type="submission" date="2021-01" db="EMBL/GenBank/DDBJ databases">
        <authorList>
            <person name="Corre E."/>
            <person name="Pelletier E."/>
            <person name="Niang G."/>
            <person name="Scheremetjew M."/>
            <person name="Finn R."/>
            <person name="Kale V."/>
            <person name="Holt S."/>
            <person name="Cochrane G."/>
            <person name="Meng A."/>
            <person name="Brown T."/>
            <person name="Cohen L."/>
        </authorList>
    </citation>
    <scope>NUCLEOTIDE SEQUENCE</scope>
    <source>
        <strain evidence="3">GSBS06</strain>
    </source>
</reference>
<dbReference type="EMBL" id="HBIN01005495">
    <property type="protein sequence ID" value="CAE0433644.1"/>
    <property type="molecule type" value="Transcribed_RNA"/>
</dbReference>
<dbReference type="InterPro" id="IPR029057">
    <property type="entry name" value="PRTase-like"/>
</dbReference>
<dbReference type="EMBL" id="HBIN01005496">
    <property type="protein sequence ID" value="CAE0433645.1"/>
    <property type="molecule type" value="Transcribed_RNA"/>
</dbReference>
<proteinExistence type="predicted"/>
<evidence type="ECO:0000313" key="3">
    <source>
        <dbReference type="EMBL" id="CAE0433645.1"/>
    </source>
</evidence>
<evidence type="ECO:0000313" key="2">
    <source>
        <dbReference type="EMBL" id="CAE0433644.1"/>
    </source>
</evidence>
<protein>
    <recommendedName>
        <fullName evidence="1">Phosphoribosyltransferase domain-containing protein</fullName>
    </recommendedName>
</protein>
<sequence>MTSLGTALSTRGGFQYLRYCRYYGVNNLKIRRKKMLYRQLHFTSHRPNLSVINKSKHSYTGMSFGAAFVSVALVVGYDGVCDSERFGECTFSGNSSSKLRSQNWKEKYGARAVCLEFELESLNFAPLNVHITKLRDSTVGRKDFVMHVERLMGQLAEVALSRLQTEITTVYSPTGGKYTGIQLINCPVAAVSVLRSGDAMLPAFVKADPNIATGKLLITRLKSKSPELLYSKLPVNLSKHEHQILLLDPMLASGNTMLIALEELIEENNVKPENIQVVSIFGCEEGVQKLLSKYPGIRILFVSCDERDPDTGLLVPGVGSFGDRYFGSAS</sequence>
<dbReference type="Gene3D" id="3.40.50.2020">
    <property type="match status" value="1"/>
</dbReference>
<dbReference type="SUPFAM" id="SSF53271">
    <property type="entry name" value="PRTase-like"/>
    <property type="match status" value="1"/>
</dbReference>
<dbReference type="Pfam" id="PF14681">
    <property type="entry name" value="UPRTase"/>
    <property type="match status" value="1"/>
</dbReference>
<gene>
    <name evidence="2" type="ORF">ASTO00021_LOCUS3965</name>
    <name evidence="3" type="ORF">ASTO00021_LOCUS3966</name>
</gene>
<name>A0A6S8AQQ3_9STRA</name>
<feature type="domain" description="Phosphoribosyltransferase" evidence="1">
    <location>
        <begin position="128"/>
        <end position="327"/>
    </location>
</feature>
<dbReference type="AlphaFoldDB" id="A0A6S8AQQ3"/>
<organism evidence="3">
    <name type="scientific">Aplanochytrium stocchinoi</name>
    <dbReference type="NCBI Taxonomy" id="215587"/>
    <lineage>
        <taxon>Eukaryota</taxon>
        <taxon>Sar</taxon>
        <taxon>Stramenopiles</taxon>
        <taxon>Bigyra</taxon>
        <taxon>Labyrinthulomycetes</taxon>
        <taxon>Thraustochytrida</taxon>
        <taxon>Thraustochytriidae</taxon>
        <taxon>Aplanochytrium</taxon>
    </lineage>
</organism>